<name>A0A7D9HST1_PARCT</name>
<dbReference type="PANTHER" id="PTHR47237:SF1">
    <property type="entry name" value="SLL0310 PROTEIN"/>
    <property type="match status" value="1"/>
</dbReference>
<proteinExistence type="predicted"/>
<protein>
    <submittedName>
        <fullName evidence="1">Uncharacterized protein LOC110244569 isoform X1</fullName>
    </submittedName>
</protein>
<reference evidence="1" key="1">
    <citation type="submission" date="2020-04" db="EMBL/GenBank/DDBJ databases">
        <authorList>
            <person name="Alioto T."/>
            <person name="Alioto T."/>
            <person name="Gomez Garrido J."/>
        </authorList>
    </citation>
    <scope>NUCLEOTIDE SEQUENCE</scope>
    <source>
        <strain evidence="1">A484AB</strain>
    </source>
</reference>
<gene>
    <name evidence="1" type="ORF">PACLA_8A005432</name>
</gene>
<dbReference type="InterPro" id="IPR052729">
    <property type="entry name" value="Acyl/Acetyltrans_Enzymes"/>
</dbReference>
<dbReference type="OrthoDB" id="5771378at2759"/>
<dbReference type="InterPro" id="IPR016181">
    <property type="entry name" value="Acyl_CoA_acyltransferase"/>
</dbReference>
<dbReference type="Pfam" id="PF00583">
    <property type="entry name" value="Acetyltransf_1"/>
    <property type="match status" value="1"/>
</dbReference>
<dbReference type="PROSITE" id="PS51186">
    <property type="entry name" value="GNAT"/>
    <property type="match status" value="1"/>
</dbReference>
<accession>A0A7D9HST1</accession>
<comment type="caution">
    <text evidence="1">The sequence shown here is derived from an EMBL/GenBank/DDBJ whole genome shotgun (WGS) entry which is preliminary data.</text>
</comment>
<dbReference type="SUPFAM" id="SSF55729">
    <property type="entry name" value="Acyl-CoA N-acyltransferases (Nat)"/>
    <property type="match status" value="1"/>
</dbReference>
<dbReference type="InterPro" id="IPR000182">
    <property type="entry name" value="GNAT_dom"/>
</dbReference>
<organism evidence="1 2">
    <name type="scientific">Paramuricea clavata</name>
    <name type="common">Red gorgonian</name>
    <name type="synonym">Violescent sea-whip</name>
    <dbReference type="NCBI Taxonomy" id="317549"/>
    <lineage>
        <taxon>Eukaryota</taxon>
        <taxon>Metazoa</taxon>
        <taxon>Cnidaria</taxon>
        <taxon>Anthozoa</taxon>
        <taxon>Octocorallia</taxon>
        <taxon>Malacalcyonacea</taxon>
        <taxon>Plexauridae</taxon>
        <taxon>Paramuricea</taxon>
    </lineage>
</organism>
<sequence length="305" mass="34966">MFCIERITQESTYLKQYFLQTRLKQMRPTIDDVECFLALDSTALYAGMLDGKPIGVIAVFKYEYGYRHVGALYIEDKYRKCGYGSQLSLRAFKMSEPIENLSLYTLPMPYKIEMYKKYYGVHEILYNSVEVHTLNSATALRKLQGISMDATYHVKQVLDVDFEAVFNYDKLTFGYDRKQFLYKWLYSPASRSCVALNNEGSVVGYIVAREIMVPDEGYKIGPWFCEDIDVGKVLIRAVLQQINEQGRSTSNSARMACPVGRNPQVRNLLNILNSDYVLKVAFMSRNGDLKGRVDKWFAVTSVVCG</sequence>
<dbReference type="Gene3D" id="3.40.630.90">
    <property type="match status" value="1"/>
</dbReference>
<keyword evidence="2" id="KW-1185">Reference proteome</keyword>
<dbReference type="Gene3D" id="3.40.630.30">
    <property type="match status" value="1"/>
</dbReference>
<evidence type="ECO:0000313" key="2">
    <source>
        <dbReference type="Proteomes" id="UP001152795"/>
    </source>
</evidence>
<dbReference type="AlphaFoldDB" id="A0A7D9HST1"/>
<dbReference type="CDD" id="cd04301">
    <property type="entry name" value="NAT_SF"/>
    <property type="match status" value="1"/>
</dbReference>
<evidence type="ECO:0000313" key="1">
    <source>
        <dbReference type="EMBL" id="CAB3992718.1"/>
    </source>
</evidence>
<dbReference type="InterPro" id="IPR041496">
    <property type="entry name" value="YitH/HolE_GNAT"/>
</dbReference>
<dbReference type="EMBL" id="CACRXK020002109">
    <property type="protein sequence ID" value="CAB3992718.1"/>
    <property type="molecule type" value="Genomic_DNA"/>
</dbReference>
<dbReference type="Proteomes" id="UP001152795">
    <property type="component" value="Unassembled WGS sequence"/>
</dbReference>
<dbReference type="GO" id="GO:0016747">
    <property type="term" value="F:acyltransferase activity, transferring groups other than amino-acyl groups"/>
    <property type="evidence" value="ECO:0007669"/>
    <property type="project" value="InterPro"/>
</dbReference>
<dbReference type="PANTHER" id="PTHR47237">
    <property type="entry name" value="SLL0310 PROTEIN"/>
    <property type="match status" value="1"/>
</dbReference>
<dbReference type="Pfam" id="PF18014">
    <property type="entry name" value="Acetyltransf_18"/>
    <property type="match status" value="1"/>
</dbReference>